<feature type="domain" description="USP" evidence="10">
    <location>
        <begin position="176"/>
        <end position="484"/>
    </location>
</feature>
<evidence type="ECO:0000256" key="5">
    <source>
        <dbReference type="ARBA" id="ARBA00022801"/>
    </source>
</evidence>
<protein>
    <recommendedName>
        <fullName evidence="8">Ubiquitin carboxyl-terminal hydrolase</fullName>
        <ecNumber evidence="8">3.4.19.12</ecNumber>
    </recommendedName>
</protein>
<dbReference type="OrthoDB" id="1271729at2759"/>
<feature type="region of interest" description="Disordered" evidence="9">
    <location>
        <begin position="669"/>
        <end position="730"/>
    </location>
</feature>
<dbReference type="InterPro" id="IPR018200">
    <property type="entry name" value="USP_CS"/>
</dbReference>
<keyword evidence="4 8" id="KW-0833">Ubl conjugation pathway</keyword>
<dbReference type="InterPro" id="IPR028889">
    <property type="entry name" value="USP"/>
</dbReference>
<evidence type="ECO:0000256" key="7">
    <source>
        <dbReference type="ARBA" id="ARBA00037450"/>
    </source>
</evidence>
<dbReference type="Pfam" id="PF00443">
    <property type="entry name" value="UCH"/>
    <property type="match status" value="1"/>
</dbReference>
<dbReference type="GO" id="GO:0031647">
    <property type="term" value="P:regulation of protein stability"/>
    <property type="evidence" value="ECO:0000318"/>
    <property type="project" value="GO_Central"/>
</dbReference>
<reference evidence="11" key="1">
    <citation type="submission" date="2025-08" db="UniProtKB">
        <authorList>
            <consortium name="RefSeq"/>
        </authorList>
    </citation>
    <scope>IDENTIFICATION</scope>
</reference>
<feature type="compositionally biased region" description="Basic and acidic residues" evidence="9">
    <location>
        <begin position="544"/>
        <end position="560"/>
    </location>
</feature>
<keyword evidence="6 8" id="KW-0788">Thiol protease</keyword>
<dbReference type="PANTHER" id="PTHR24006:SF747">
    <property type="entry name" value="UBIQUITIN CARBOXYL-TERMINAL HYDROLASE 20"/>
    <property type="match status" value="1"/>
</dbReference>
<evidence type="ECO:0000313" key="11">
    <source>
        <dbReference type="RefSeq" id="XP_016446006.1"/>
    </source>
</evidence>
<dbReference type="PROSITE" id="PS00973">
    <property type="entry name" value="USP_2"/>
    <property type="match status" value="1"/>
</dbReference>
<evidence type="ECO:0000256" key="1">
    <source>
        <dbReference type="ARBA" id="ARBA00000707"/>
    </source>
</evidence>
<dbReference type="SUPFAM" id="SSF54001">
    <property type="entry name" value="Cysteine proteinases"/>
    <property type="match status" value="1"/>
</dbReference>
<dbReference type="GO" id="GO:0016579">
    <property type="term" value="P:protein deubiquitination"/>
    <property type="evidence" value="ECO:0007669"/>
    <property type="project" value="InterPro"/>
</dbReference>
<evidence type="ECO:0000256" key="9">
    <source>
        <dbReference type="SAM" id="MobiDB-lite"/>
    </source>
</evidence>
<feature type="region of interest" description="Disordered" evidence="9">
    <location>
        <begin position="536"/>
        <end position="570"/>
    </location>
</feature>
<dbReference type="EC" id="3.4.19.12" evidence="8"/>
<evidence type="ECO:0000256" key="2">
    <source>
        <dbReference type="ARBA" id="ARBA00009085"/>
    </source>
</evidence>
<evidence type="ECO:0000256" key="4">
    <source>
        <dbReference type="ARBA" id="ARBA00022786"/>
    </source>
</evidence>
<dbReference type="AlphaFoldDB" id="A0A1S3Y1K0"/>
<evidence type="ECO:0000256" key="8">
    <source>
        <dbReference type="RuleBase" id="RU366025"/>
    </source>
</evidence>
<feature type="region of interest" description="Disordered" evidence="9">
    <location>
        <begin position="1"/>
        <end position="67"/>
    </location>
</feature>
<dbReference type="InterPro" id="IPR038765">
    <property type="entry name" value="Papain-like_cys_pep_sf"/>
</dbReference>
<dbReference type="PaxDb" id="4097-A0A1S3Y1K0"/>
<keyword evidence="5 8" id="KW-0378">Hydrolase</keyword>
<accession>A0A1S3Y1K0</accession>
<dbReference type="GO" id="GO:0004843">
    <property type="term" value="F:cysteine-type deubiquitinase activity"/>
    <property type="evidence" value="ECO:0000318"/>
    <property type="project" value="GO_Central"/>
</dbReference>
<dbReference type="GO" id="GO:0005634">
    <property type="term" value="C:nucleus"/>
    <property type="evidence" value="ECO:0000318"/>
    <property type="project" value="GO_Central"/>
</dbReference>
<dbReference type="PANTHER" id="PTHR24006">
    <property type="entry name" value="UBIQUITIN CARBOXYL-TERMINAL HYDROLASE"/>
    <property type="match status" value="1"/>
</dbReference>
<dbReference type="OMA" id="HEENCTR"/>
<keyword evidence="3 8" id="KW-0645">Protease</keyword>
<comment type="function">
    <text evidence="7 8">Recognizes and hydrolyzes the peptide bond at the C-terminal Gly of ubiquitin. Involved in the processing of poly-ubiquitin precursors as well as that of ubiquitinated proteins.</text>
</comment>
<dbReference type="InterPro" id="IPR001394">
    <property type="entry name" value="Peptidase_C19_UCH"/>
</dbReference>
<feature type="compositionally biased region" description="Acidic residues" evidence="9">
    <location>
        <begin position="40"/>
        <end position="51"/>
    </location>
</feature>
<evidence type="ECO:0000256" key="6">
    <source>
        <dbReference type="ARBA" id="ARBA00022807"/>
    </source>
</evidence>
<dbReference type="KEGG" id="nta:107771185"/>
<gene>
    <name evidence="11" type="primary">LOC107771185</name>
</gene>
<sequence>METHLVENLKTQPLPVNSVEFQKTLDGSSPNSPNQAQQSDEMEKDGDVLAEEDSRRVENVKEENLDLDSNWADSWAKVTDSSPLDSQWSVDAADYGPSSSNWADSWAKVTDSSPLDSQWSVDAADYGPSSSNWAECPSEIKPLDSIGPEWNFQRDEETKPEISDLPFENQPSKLGAGLANLGNTCFLNAVLQSFMHTVPLLQHLTSNDHVSPCDSYLRGFCVLCAIRELVDLSLASGGDVVSPWKLVNNLNHFSSSFHRFQQEDAHEFLQCFLDRLESCCNDSGPKDRAPSESDNIVKQAFGGRLVSKLRCCNCGHCSDTYEPLIDLSLEIKDVDSLPEALESFTKVEKIDDPEIKFSCEKCKEQVSIEKQLVLDKAPSVAAFHLKRFENDGSFVEKVDKHVSFPLELDLLPYTDNNQINNGEMKYDLYAVIVHSGFSSCSGHYYSFIRSAPDEWYKFDDSEVFRVQEDLVLEEEAYIMFYAKRGTPWFSDFVEMKKSFIDPSIFNTSPKSVLDNVDAISIASPRMPNDLACNVSESNNAADEASPKPDLEKIEDSESKYTEQTSTPGLSGAMKSLYSHVDEVFLPSTHEENCTRDIGVTKRSVTLTPKTLSRSPSPEIYRDDPPENTYAIPRGHLALADPVSFKNQSQKDHEQDLERKQACSLIKKRIPGSRGQQLMAAMRGSRSEGSVNKKRRKLEVVSPSRDDTGSAGRRRSSFGSMLHPVTAGSSR</sequence>
<proteinExistence type="inferred from homology"/>
<dbReference type="GO" id="GO:0005829">
    <property type="term" value="C:cytosol"/>
    <property type="evidence" value="ECO:0000318"/>
    <property type="project" value="GO_Central"/>
</dbReference>
<dbReference type="RefSeq" id="XP_016446006.1">
    <property type="nucleotide sequence ID" value="XM_016590520.1"/>
</dbReference>
<dbReference type="Gene3D" id="3.90.70.10">
    <property type="entry name" value="Cysteine proteinases"/>
    <property type="match status" value="1"/>
</dbReference>
<dbReference type="STRING" id="4097.A0A1S3Y1K0"/>
<dbReference type="GO" id="GO:0006508">
    <property type="term" value="P:proteolysis"/>
    <property type="evidence" value="ECO:0007669"/>
    <property type="project" value="UniProtKB-KW"/>
</dbReference>
<evidence type="ECO:0000259" key="10">
    <source>
        <dbReference type="PROSITE" id="PS50235"/>
    </source>
</evidence>
<dbReference type="SMR" id="A0A1S3Y1K0"/>
<name>A0A1S3Y1K0_TOBAC</name>
<dbReference type="PROSITE" id="PS50235">
    <property type="entry name" value="USP_3"/>
    <property type="match status" value="1"/>
</dbReference>
<comment type="catalytic activity">
    <reaction evidence="1 8">
        <text>Thiol-dependent hydrolysis of ester, thioester, amide, peptide and isopeptide bonds formed by the C-terminal Gly of ubiquitin (a 76-residue protein attached to proteins as an intracellular targeting signal).</text>
        <dbReference type="EC" id="3.4.19.12"/>
    </reaction>
</comment>
<evidence type="ECO:0000256" key="3">
    <source>
        <dbReference type="ARBA" id="ARBA00022670"/>
    </source>
</evidence>
<organism evidence="11">
    <name type="scientific">Nicotiana tabacum</name>
    <name type="common">Common tobacco</name>
    <dbReference type="NCBI Taxonomy" id="4097"/>
    <lineage>
        <taxon>Eukaryota</taxon>
        <taxon>Viridiplantae</taxon>
        <taxon>Streptophyta</taxon>
        <taxon>Embryophyta</taxon>
        <taxon>Tracheophyta</taxon>
        <taxon>Spermatophyta</taxon>
        <taxon>Magnoliopsida</taxon>
        <taxon>eudicotyledons</taxon>
        <taxon>Gunneridae</taxon>
        <taxon>Pentapetalae</taxon>
        <taxon>asterids</taxon>
        <taxon>lamiids</taxon>
        <taxon>Solanales</taxon>
        <taxon>Solanaceae</taxon>
        <taxon>Nicotianoideae</taxon>
        <taxon>Nicotianeae</taxon>
        <taxon>Nicotiana</taxon>
    </lineage>
</organism>
<dbReference type="InterPro" id="IPR050164">
    <property type="entry name" value="Peptidase_C19"/>
</dbReference>
<feature type="compositionally biased region" description="Polar residues" evidence="9">
    <location>
        <begin position="9"/>
        <end position="27"/>
    </location>
</feature>
<dbReference type="PROSITE" id="PS00972">
    <property type="entry name" value="USP_1"/>
    <property type="match status" value="1"/>
</dbReference>
<feature type="compositionally biased region" description="Low complexity" evidence="9">
    <location>
        <begin position="28"/>
        <end position="39"/>
    </location>
</feature>
<comment type="similarity">
    <text evidence="2 8">Belongs to the peptidase C19 family.</text>
</comment>
<dbReference type="FunFam" id="3.90.70.10:FF:000116">
    <property type="entry name" value="Ubiquitin carboxyl-terminal hydrolase 20"/>
    <property type="match status" value="1"/>
</dbReference>
<feature type="compositionally biased region" description="Basic and acidic residues" evidence="9">
    <location>
        <begin position="52"/>
        <end position="64"/>
    </location>
</feature>